<dbReference type="SUPFAM" id="SSF52777">
    <property type="entry name" value="CoA-dependent acyltransferases"/>
    <property type="match status" value="1"/>
</dbReference>
<protein>
    <recommendedName>
        <fullName evidence="10">Dihydrolipoamide acetyltransferase component of pyruvate dehydrogenase complex</fullName>
        <ecNumber evidence="10">2.3.1.-</ecNumber>
    </recommendedName>
</protein>
<dbReference type="EC" id="2.3.1.-" evidence="10"/>
<keyword evidence="5" id="KW-0677">Repeat</keyword>
<sequence>MAEIKEALVPDIGDYSDVPVIEVLVSVGDTVSKDQSLVTLESDKATMEVPSSVAGVVKEIKVKVGDSLSQGALVALIEVADAGAETAAAPAPAAAPAKAAPAAAPAPAAKAEPAAPAASSDGGLVEARVPDIGDYTDIPVIEVLVAVGDTVAKDQSLVTLESDKATMEVPSSAAGVVKELKVKVGDTLSQGNVVAIIAASDGGAGAAQSPAKPSTDTAETAGKVEPVAVSAVPDKLAQREIAQVQGARSSEAAQPAQGGQPSAGQPSSPPVTFDADSVLPSKVAYASPVVRVFARELGVDLNQLKGSEKGGRITREDVQRFVKAALSGGAPAAAGAAPAGGGNGLNLLAWPKVDFSKFGETETQPLSRIKKISGANLARNWAMIPHVTQFESADITDLEALRVALNKENEKVGIKLTMLAFLVKASAAALKKFPEFNASLDAAGENLTLKKYFHIGFAADTPNGLVVPVIRDVDKKGVLQIAQESGELAKKARDGKLGPADMSGGCFSISSLGGIGGTAFTPIINAPEVAILGVSKSAMQPVWNGKDFSPKLMLPLSLSYDHRVIDGALAARFTTYLSQVLADMRRVLL</sequence>
<dbReference type="Gene3D" id="4.10.320.10">
    <property type="entry name" value="E3-binding domain"/>
    <property type="match status" value="1"/>
</dbReference>
<comment type="caution">
    <text evidence="14">The sequence shown here is derived from an EMBL/GenBank/DDBJ whole genome shotgun (WGS) entry which is preliminary data.</text>
</comment>
<proteinExistence type="inferred from homology"/>
<dbReference type="Proteomes" id="UP000238049">
    <property type="component" value="Unassembled WGS sequence"/>
</dbReference>
<feature type="compositionally biased region" description="Low complexity" evidence="11">
    <location>
        <begin position="249"/>
        <end position="266"/>
    </location>
</feature>
<evidence type="ECO:0000256" key="2">
    <source>
        <dbReference type="ARBA" id="ARBA00007317"/>
    </source>
</evidence>
<dbReference type="InterPro" id="IPR000089">
    <property type="entry name" value="Biotin_lipoyl"/>
</dbReference>
<evidence type="ECO:0000256" key="7">
    <source>
        <dbReference type="ARBA" id="ARBA00023315"/>
    </source>
</evidence>
<organism evidence="14 15">
    <name type="scientific">Xanthomonas arboricola pv. guizotiae</name>
    <dbReference type="NCBI Taxonomy" id="487867"/>
    <lineage>
        <taxon>Bacteria</taxon>
        <taxon>Pseudomonadati</taxon>
        <taxon>Pseudomonadota</taxon>
        <taxon>Gammaproteobacteria</taxon>
        <taxon>Lysobacterales</taxon>
        <taxon>Lysobacteraceae</taxon>
        <taxon>Xanthomonas</taxon>
    </lineage>
</organism>
<dbReference type="Pfam" id="PF00198">
    <property type="entry name" value="2-oxoacid_dh"/>
    <property type="match status" value="1"/>
</dbReference>
<dbReference type="FunFam" id="3.30.559.10:FF:000004">
    <property type="entry name" value="Acetyltransferase component of pyruvate dehydrogenase complex"/>
    <property type="match status" value="1"/>
</dbReference>
<dbReference type="AlphaFoldDB" id="A0A2S7A662"/>
<dbReference type="PANTHER" id="PTHR43178:SF2">
    <property type="entry name" value="DIHYDROLIPOYLLYSINE-RESIDUE ACETYLTRANSFERASE COMPONENT OF PYRUVATE DEHYDROGENASE COMPLEX"/>
    <property type="match status" value="1"/>
</dbReference>
<evidence type="ECO:0000256" key="11">
    <source>
        <dbReference type="SAM" id="MobiDB-lite"/>
    </source>
</evidence>
<dbReference type="InterPro" id="IPR001078">
    <property type="entry name" value="2-oxoacid_DH_actylTfrase"/>
</dbReference>
<evidence type="ECO:0000256" key="9">
    <source>
        <dbReference type="ARBA" id="ARBA00048370"/>
    </source>
</evidence>
<feature type="domain" description="Lipoyl-binding" evidence="12">
    <location>
        <begin position="4"/>
        <end position="78"/>
    </location>
</feature>
<comment type="cofactor">
    <cofactor evidence="1 10">
        <name>(R)-lipoate</name>
        <dbReference type="ChEBI" id="CHEBI:83088"/>
    </cofactor>
</comment>
<dbReference type="FunFam" id="2.40.50.100:FF:000009">
    <property type="entry name" value="Acetyltransferase component of pyruvate dehydrogenase complex"/>
    <property type="match status" value="2"/>
</dbReference>
<dbReference type="GO" id="GO:0005737">
    <property type="term" value="C:cytoplasm"/>
    <property type="evidence" value="ECO:0007669"/>
    <property type="project" value="TreeGrafter"/>
</dbReference>
<dbReference type="GO" id="GO:0006086">
    <property type="term" value="P:pyruvate decarboxylation to acetyl-CoA"/>
    <property type="evidence" value="ECO:0007669"/>
    <property type="project" value="TreeGrafter"/>
</dbReference>
<dbReference type="InterPro" id="IPR004167">
    <property type="entry name" value="PSBD"/>
</dbReference>
<comment type="similarity">
    <text evidence="2 10">Belongs to the 2-oxoacid dehydrogenase family.</text>
</comment>
<comment type="subunit">
    <text evidence="3">Forms a 24-polypeptide structural core with octahedral symmetry.</text>
</comment>
<feature type="domain" description="Peripheral subunit-binding (PSBD)" evidence="13">
    <location>
        <begin position="285"/>
        <end position="322"/>
    </location>
</feature>
<dbReference type="SUPFAM" id="SSF47005">
    <property type="entry name" value="Peripheral subunit-binding domain of 2-oxo acid dehydrogenase complex"/>
    <property type="match status" value="1"/>
</dbReference>
<keyword evidence="7 10" id="KW-0012">Acyltransferase</keyword>
<feature type="region of interest" description="Disordered" evidence="11">
    <location>
        <begin position="241"/>
        <end position="275"/>
    </location>
</feature>
<dbReference type="InterPro" id="IPR003016">
    <property type="entry name" value="2-oxoA_DH_lipoyl-BS"/>
</dbReference>
<dbReference type="PROSITE" id="PS51826">
    <property type="entry name" value="PSBD"/>
    <property type="match status" value="1"/>
</dbReference>
<evidence type="ECO:0000256" key="10">
    <source>
        <dbReference type="RuleBase" id="RU003423"/>
    </source>
</evidence>
<dbReference type="SUPFAM" id="SSF51230">
    <property type="entry name" value="Single hybrid motif"/>
    <property type="match status" value="2"/>
</dbReference>
<dbReference type="Pfam" id="PF02817">
    <property type="entry name" value="E3_binding"/>
    <property type="match status" value="1"/>
</dbReference>
<dbReference type="EMBL" id="MDSL01000005">
    <property type="protein sequence ID" value="PPU03154.1"/>
    <property type="molecule type" value="Genomic_DNA"/>
</dbReference>
<dbReference type="Gene3D" id="3.30.559.10">
    <property type="entry name" value="Chloramphenicol acetyltransferase-like domain"/>
    <property type="match status" value="1"/>
</dbReference>
<keyword evidence="4 10" id="KW-0808">Transferase</keyword>
<evidence type="ECO:0000313" key="15">
    <source>
        <dbReference type="Proteomes" id="UP000238049"/>
    </source>
</evidence>
<dbReference type="InterPro" id="IPR023213">
    <property type="entry name" value="CAT-like_dom_sf"/>
</dbReference>
<evidence type="ECO:0000256" key="5">
    <source>
        <dbReference type="ARBA" id="ARBA00022737"/>
    </source>
</evidence>
<evidence type="ECO:0000256" key="4">
    <source>
        <dbReference type="ARBA" id="ARBA00022679"/>
    </source>
</evidence>
<dbReference type="Gene3D" id="2.40.50.100">
    <property type="match status" value="2"/>
</dbReference>
<evidence type="ECO:0000256" key="3">
    <source>
        <dbReference type="ARBA" id="ARBA00011484"/>
    </source>
</evidence>
<feature type="region of interest" description="Disordered" evidence="11">
    <location>
        <begin position="203"/>
        <end position="222"/>
    </location>
</feature>
<dbReference type="GO" id="GO:0004742">
    <property type="term" value="F:dihydrolipoyllysine-residue acetyltransferase activity"/>
    <property type="evidence" value="ECO:0007669"/>
    <property type="project" value="UniProtKB-EC"/>
</dbReference>
<dbReference type="Pfam" id="PF00364">
    <property type="entry name" value="Biotin_lipoyl"/>
    <property type="match status" value="2"/>
</dbReference>
<evidence type="ECO:0000259" key="13">
    <source>
        <dbReference type="PROSITE" id="PS51826"/>
    </source>
</evidence>
<dbReference type="PANTHER" id="PTHR43178">
    <property type="entry name" value="DIHYDROLIPOAMIDE ACETYLTRANSFERASE COMPONENT OF PYRUVATE DEHYDROGENASE COMPLEX"/>
    <property type="match status" value="1"/>
</dbReference>
<dbReference type="GO" id="GO:0031405">
    <property type="term" value="F:lipoic acid binding"/>
    <property type="evidence" value="ECO:0007669"/>
    <property type="project" value="TreeGrafter"/>
</dbReference>
<dbReference type="InterPro" id="IPR050743">
    <property type="entry name" value="2-oxoacid_DH_E2_comp"/>
</dbReference>
<keyword evidence="6 10" id="KW-0450">Lipoyl</keyword>
<dbReference type="InterPro" id="IPR036625">
    <property type="entry name" value="E3-bd_dom_sf"/>
</dbReference>
<dbReference type="RefSeq" id="WP_104562085.1">
    <property type="nucleotide sequence ID" value="NZ_MDSK01000006.1"/>
</dbReference>
<dbReference type="PROSITE" id="PS00189">
    <property type="entry name" value="LIPOYL"/>
    <property type="match status" value="2"/>
</dbReference>
<evidence type="ECO:0000256" key="8">
    <source>
        <dbReference type="ARBA" id="ARBA00025211"/>
    </source>
</evidence>
<evidence type="ECO:0000259" key="12">
    <source>
        <dbReference type="PROSITE" id="PS50968"/>
    </source>
</evidence>
<reference evidence="14 15" key="1">
    <citation type="submission" date="2016-08" db="EMBL/GenBank/DDBJ databases">
        <title>Evolution of the type three secretion system and type three effector repertoires in Xanthomonas.</title>
        <authorList>
            <person name="Merda D."/>
            <person name="Briand M."/>
            <person name="Bosis E."/>
            <person name="Rousseau C."/>
            <person name="Portier P."/>
            <person name="Jacques M.-A."/>
            <person name="Fischer-Le Saux M."/>
        </authorList>
    </citation>
    <scope>NUCLEOTIDE SEQUENCE [LARGE SCALE GENOMIC DNA]</scope>
    <source>
        <strain evidence="14 15">CFBP 7409</strain>
    </source>
</reference>
<comment type="catalytic activity">
    <reaction evidence="9">
        <text>N(6)-[(R)-dihydrolipoyl]-L-lysyl-[protein] + acetyl-CoA = N(6)-[(R)-S(8)-acetyldihydrolipoyl]-L-lysyl-[protein] + CoA</text>
        <dbReference type="Rhea" id="RHEA:17017"/>
        <dbReference type="Rhea" id="RHEA-COMP:10475"/>
        <dbReference type="Rhea" id="RHEA-COMP:10478"/>
        <dbReference type="ChEBI" id="CHEBI:57287"/>
        <dbReference type="ChEBI" id="CHEBI:57288"/>
        <dbReference type="ChEBI" id="CHEBI:83100"/>
        <dbReference type="ChEBI" id="CHEBI:83111"/>
        <dbReference type="EC" id="2.3.1.12"/>
    </reaction>
</comment>
<comment type="function">
    <text evidence="8">The pyruvate dehydrogenase complex catalyzes the overall conversion of pyruvate to acetyl-CoA and CO(2). It contains multiple copies of three enzymatic components: pyruvate dehydrogenase (E1), dihydrolipoamide acetyltransferase (E2) and lipoamide dehydrogenase (E3).</text>
</comment>
<accession>A0A2S7A662</accession>
<dbReference type="InterPro" id="IPR011053">
    <property type="entry name" value="Single_hybrid_motif"/>
</dbReference>
<evidence type="ECO:0000313" key="14">
    <source>
        <dbReference type="EMBL" id="PPU03154.1"/>
    </source>
</evidence>
<evidence type="ECO:0000256" key="1">
    <source>
        <dbReference type="ARBA" id="ARBA00001938"/>
    </source>
</evidence>
<name>A0A2S7A662_9XANT</name>
<gene>
    <name evidence="14" type="ORF">XarbCFBP7409_03640</name>
</gene>
<evidence type="ECO:0000256" key="6">
    <source>
        <dbReference type="ARBA" id="ARBA00022823"/>
    </source>
</evidence>
<dbReference type="CDD" id="cd06849">
    <property type="entry name" value="lipoyl_domain"/>
    <property type="match status" value="2"/>
</dbReference>
<feature type="domain" description="Lipoyl-binding" evidence="12">
    <location>
        <begin position="124"/>
        <end position="198"/>
    </location>
</feature>
<dbReference type="PROSITE" id="PS50968">
    <property type="entry name" value="BIOTINYL_LIPOYL"/>
    <property type="match status" value="2"/>
</dbReference>